<feature type="domain" description="Calcineurin-like phosphoesterase" evidence="3">
    <location>
        <begin position="23"/>
        <end position="239"/>
    </location>
</feature>
<dbReference type="InterPro" id="IPR004843">
    <property type="entry name" value="Calcineurin-like_PHP"/>
</dbReference>
<gene>
    <name evidence="5" type="ORF">J3R75_001234</name>
</gene>
<keyword evidence="6" id="KW-1185">Reference proteome</keyword>
<dbReference type="GO" id="GO:0000166">
    <property type="term" value="F:nucleotide binding"/>
    <property type="evidence" value="ECO:0007669"/>
    <property type="project" value="UniProtKB-KW"/>
</dbReference>
<comment type="similarity">
    <text evidence="2">Belongs to the 5'-nucleotidase family.</text>
</comment>
<dbReference type="InterPro" id="IPR006179">
    <property type="entry name" value="5_nucleotidase/apyrase"/>
</dbReference>
<organism evidence="5 6">
    <name type="scientific">Oligosphaera ethanolica</name>
    <dbReference type="NCBI Taxonomy" id="760260"/>
    <lineage>
        <taxon>Bacteria</taxon>
        <taxon>Pseudomonadati</taxon>
        <taxon>Lentisphaerota</taxon>
        <taxon>Oligosphaeria</taxon>
        <taxon>Oligosphaerales</taxon>
        <taxon>Oligosphaeraceae</taxon>
        <taxon>Oligosphaera</taxon>
    </lineage>
</organism>
<dbReference type="PANTHER" id="PTHR11575:SF24">
    <property type="entry name" value="5'-NUCLEOTIDASE"/>
    <property type="match status" value="1"/>
</dbReference>
<dbReference type="Pfam" id="PF00149">
    <property type="entry name" value="Metallophos"/>
    <property type="match status" value="1"/>
</dbReference>
<dbReference type="SUPFAM" id="SSF55816">
    <property type="entry name" value="5'-nucleotidase (syn. UDP-sugar hydrolase), C-terminal domain"/>
    <property type="match status" value="1"/>
</dbReference>
<dbReference type="Gene3D" id="3.90.780.10">
    <property type="entry name" value="5'-Nucleotidase, C-terminal domain"/>
    <property type="match status" value="1"/>
</dbReference>
<dbReference type="InterPro" id="IPR008334">
    <property type="entry name" value="5'-Nucleotdase_C"/>
</dbReference>
<dbReference type="InterPro" id="IPR036907">
    <property type="entry name" value="5'-Nucleotdase_C_sf"/>
</dbReference>
<dbReference type="Pfam" id="PF02872">
    <property type="entry name" value="5_nucleotid_C"/>
    <property type="match status" value="1"/>
</dbReference>
<feature type="domain" description="5'-Nucleotidase C-terminal" evidence="4">
    <location>
        <begin position="329"/>
        <end position="419"/>
    </location>
</feature>
<protein>
    <submittedName>
        <fullName evidence="5">2',3'-cyclic-nucleotide 2'-phosphodiesterase (5'-nucleotidase family)</fullName>
    </submittedName>
</protein>
<accession>A0AAE3VEQ7</accession>
<dbReference type="Proteomes" id="UP001238163">
    <property type="component" value="Unassembled WGS sequence"/>
</dbReference>
<dbReference type="RefSeq" id="WP_307260463.1">
    <property type="nucleotide sequence ID" value="NZ_JAUSVL010000001.1"/>
</dbReference>
<evidence type="ECO:0000256" key="1">
    <source>
        <dbReference type="ARBA" id="ARBA00022729"/>
    </source>
</evidence>
<dbReference type="EMBL" id="JAUSVL010000001">
    <property type="protein sequence ID" value="MDQ0289127.1"/>
    <property type="molecule type" value="Genomic_DNA"/>
</dbReference>
<dbReference type="GO" id="GO:0009166">
    <property type="term" value="P:nucleotide catabolic process"/>
    <property type="evidence" value="ECO:0007669"/>
    <property type="project" value="InterPro"/>
</dbReference>
<dbReference type="GO" id="GO:0030288">
    <property type="term" value="C:outer membrane-bounded periplasmic space"/>
    <property type="evidence" value="ECO:0007669"/>
    <property type="project" value="TreeGrafter"/>
</dbReference>
<sequence>MRRVIVIILCLVGCCLAEIRQLTILQSTDIHGVFTPADRSDSSQPGSWLQLATVIADQRQKYGEDQCLLIDCGDTVQGSLTTALSRGETAIVPLRQLGYDVWIPGNHELDYGLEQYQRFLALAGNMALGNNFRVKGQPAPAPWRLFIRNGIRVAVIGAQASFTSNWLLPQYSAQCDIERAADMLQRVLPDVHRTKPDMIVLATHQAWFEFKDSRGVNEINDIARRFPEIDLILGAHSHRLVPGQRIGLKSWYVQPGCHGAGLGVIQAQVDISAHRVVDIASEVVPVGADTPECPQLAQALRPWLTRAKEAGRQIVLPALARPISASGRPGVNCATSELICQAIADATGADAVIHGKLSTKSLDGPAVTIADLFQLVPYENNIVLAEVTPDELAAIVSEQWTQRDNYRFCGLWGRSCRINSAGKATMVDNAHHSSEAGTGNSAPKATAGNVQAGRLLLAMNSHTAAGSGVLPVLTSIIRAEAARCRDSSISTRDCVEAFLRQHPGIVVTPRQWLITDRDH</sequence>
<proteinExistence type="inferred from homology"/>
<dbReference type="PRINTS" id="PR01607">
    <property type="entry name" value="APYRASEFAMLY"/>
</dbReference>
<evidence type="ECO:0000259" key="4">
    <source>
        <dbReference type="Pfam" id="PF02872"/>
    </source>
</evidence>
<dbReference type="SUPFAM" id="SSF56300">
    <property type="entry name" value="Metallo-dependent phosphatases"/>
    <property type="match status" value="1"/>
</dbReference>
<evidence type="ECO:0000313" key="5">
    <source>
        <dbReference type="EMBL" id="MDQ0289127.1"/>
    </source>
</evidence>
<keyword evidence="2" id="KW-0547">Nucleotide-binding</keyword>
<dbReference type="InterPro" id="IPR029052">
    <property type="entry name" value="Metallo-depent_PP-like"/>
</dbReference>
<evidence type="ECO:0000256" key="2">
    <source>
        <dbReference type="RuleBase" id="RU362119"/>
    </source>
</evidence>
<dbReference type="PANTHER" id="PTHR11575">
    <property type="entry name" value="5'-NUCLEOTIDASE-RELATED"/>
    <property type="match status" value="1"/>
</dbReference>
<evidence type="ECO:0000259" key="3">
    <source>
        <dbReference type="Pfam" id="PF00149"/>
    </source>
</evidence>
<dbReference type="AlphaFoldDB" id="A0AAE3VEQ7"/>
<comment type="caution">
    <text evidence="5">The sequence shown here is derived from an EMBL/GenBank/DDBJ whole genome shotgun (WGS) entry which is preliminary data.</text>
</comment>
<keyword evidence="1" id="KW-0732">Signal</keyword>
<keyword evidence="2" id="KW-0378">Hydrolase</keyword>
<dbReference type="Gene3D" id="3.60.21.10">
    <property type="match status" value="1"/>
</dbReference>
<evidence type="ECO:0000313" key="6">
    <source>
        <dbReference type="Proteomes" id="UP001238163"/>
    </source>
</evidence>
<reference evidence="5" key="1">
    <citation type="submission" date="2023-07" db="EMBL/GenBank/DDBJ databases">
        <title>Genomic Encyclopedia of Type Strains, Phase IV (KMG-IV): sequencing the most valuable type-strain genomes for metagenomic binning, comparative biology and taxonomic classification.</title>
        <authorList>
            <person name="Goeker M."/>
        </authorList>
    </citation>
    <scope>NUCLEOTIDE SEQUENCE</scope>
    <source>
        <strain evidence="5">DSM 24202</strain>
    </source>
</reference>
<dbReference type="GO" id="GO:0016787">
    <property type="term" value="F:hydrolase activity"/>
    <property type="evidence" value="ECO:0007669"/>
    <property type="project" value="UniProtKB-KW"/>
</dbReference>
<name>A0AAE3VEQ7_9BACT</name>